<reference evidence="1 2" key="1">
    <citation type="submission" date="2020-08" db="EMBL/GenBank/DDBJ databases">
        <title>Genomic Encyclopedia of Type Strains, Phase IV (KMG-V): Genome sequencing to study the core and pangenomes of soil and plant-associated prokaryotes.</title>
        <authorList>
            <person name="Whitman W."/>
        </authorList>
    </citation>
    <scope>NUCLEOTIDE SEQUENCE [LARGE SCALE GENOMIC DNA]</scope>
    <source>
        <strain evidence="1 2">M2T3</strain>
    </source>
</reference>
<accession>A0A7X0J925</accession>
<dbReference type="EMBL" id="JACHCC010000018">
    <property type="protein sequence ID" value="MBB6502995.1"/>
    <property type="molecule type" value="Genomic_DNA"/>
</dbReference>
<organism evidence="1 2">
    <name type="scientific">Pedobacter cryoconitis</name>
    <dbReference type="NCBI Taxonomy" id="188932"/>
    <lineage>
        <taxon>Bacteria</taxon>
        <taxon>Pseudomonadati</taxon>
        <taxon>Bacteroidota</taxon>
        <taxon>Sphingobacteriia</taxon>
        <taxon>Sphingobacteriales</taxon>
        <taxon>Sphingobacteriaceae</taxon>
        <taxon>Pedobacter</taxon>
    </lineage>
</organism>
<name>A0A7X0J925_9SPHI</name>
<comment type="caution">
    <text evidence="1">The sequence shown here is derived from an EMBL/GenBank/DDBJ whole genome shotgun (WGS) entry which is preliminary data.</text>
</comment>
<sequence length="34" mass="3689">MSRTKTDADVTILSIADVSSGPFKTPLTYPYIAE</sequence>
<proteinExistence type="predicted"/>
<evidence type="ECO:0000313" key="2">
    <source>
        <dbReference type="Proteomes" id="UP000521017"/>
    </source>
</evidence>
<evidence type="ECO:0000313" key="1">
    <source>
        <dbReference type="EMBL" id="MBB6502995.1"/>
    </source>
</evidence>
<dbReference type="Proteomes" id="UP000521017">
    <property type="component" value="Unassembled WGS sequence"/>
</dbReference>
<protein>
    <submittedName>
        <fullName evidence="1">Uncharacterized protein</fullName>
    </submittedName>
</protein>
<dbReference type="AlphaFoldDB" id="A0A7X0J925"/>
<gene>
    <name evidence="1" type="ORF">HDF25_005181</name>
</gene>